<dbReference type="Gene3D" id="3.40.190.10">
    <property type="entry name" value="Periplasmic binding protein-like II"/>
    <property type="match status" value="2"/>
</dbReference>
<feature type="chain" id="PRO_5045880585" evidence="2">
    <location>
        <begin position="18"/>
        <end position="262"/>
    </location>
</feature>
<gene>
    <name evidence="4" type="ORF">QWZ03_00625</name>
</gene>
<dbReference type="InterPro" id="IPR001638">
    <property type="entry name" value="Solute-binding_3/MltF_N"/>
</dbReference>
<keyword evidence="1 2" id="KW-0732">Signal</keyword>
<proteinExistence type="predicted"/>
<dbReference type="SMART" id="SM00062">
    <property type="entry name" value="PBPb"/>
    <property type="match status" value="1"/>
</dbReference>
<accession>A0ABT8B185</accession>
<organism evidence="4 5">
    <name type="scientific">Chitinimonas viridis</name>
    <dbReference type="NCBI Taxonomy" id="664880"/>
    <lineage>
        <taxon>Bacteria</taxon>
        <taxon>Pseudomonadati</taxon>
        <taxon>Pseudomonadota</taxon>
        <taxon>Betaproteobacteria</taxon>
        <taxon>Neisseriales</taxon>
        <taxon>Chitinibacteraceae</taxon>
        <taxon>Chitinimonas</taxon>
    </lineage>
</organism>
<dbReference type="EMBL" id="JAUFPU010000001">
    <property type="protein sequence ID" value="MDN3575278.1"/>
    <property type="molecule type" value="Genomic_DNA"/>
</dbReference>
<name>A0ABT8B185_9NEIS</name>
<protein>
    <submittedName>
        <fullName evidence="4">Transporter substrate-binding domain-containing protein</fullName>
    </submittedName>
</protein>
<dbReference type="SUPFAM" id="SSF53850">
    <property type="entry name" value="Periplasmic binding protein-like II"/>
    <property type="match status" value="1"/>
</dbReference>
<reference evidence="4" key="1">
    <citation type="journal article" date="2014" name="Int. J. Syst. Evol. Microbiol.">
        <title>Complete genome of a new Firmicutes species belonging to the dominant human colonic microbiota ('Ruminococcus bicirculans') reveals two chromosomes and a selective capacity to utilize plant glucans.</title>
        <authorList>
            <consortium name="NISC Comparative Sequencing Program"/>
            <person name="Wegmann U."/>
            <person name="Louis P."/>
            <person name="Goesmann A."/>
            <person name="Henrissat B."/>
            <person name="Duncan S.H."/>
            <person name="Flint H.J."/>
        </authorList>
    </citation>
    <scope>NUCLEOTIDE SEQUENCE</scope>
    <source>
        <strain evidence="4">CECT 7703</strain>
    </source>
</reference>
<dbReference type="RefSeq" id="WP_290330956.1">
    <property type="nucleotide sequence ID" value="NZ_JAUFPU010000001.1"/>
</dbReference>
<dbReference type="Pfam" id="PF00497">
    <property type="entry name" value="SBP_bac_3"/>
    <property type="match status" value="1"/>
</dbReference>
<keyword evidence="5" id="KW-1185">Reference proteome</keyword>
<reference evidence="4" key="2">
    <citation type="submission" date="2023-06" db="EMBL/GenBank/DDBJ databases">
        <authorList>
            <person name="Lucena T."/>
            <person name="Sun Q."/>
        </authorList>
    </citation>
    <scope>NUCLEOTIDE SEQUENCE</scope>
    <source>
        <strain evidence="4">CECT 7703</strain>
    </source>
</reference>
<evidence type="ECO:0000313" key="4">
    <source>
        <dbReference type="EMBL" id="MDN3575278.1"/>
    </source>
</evidence>
<dbReference type="PANTHER" id="PTHR35936">
    <property type="entry name" value="MEMBRANE-BOUND LYTIC MUREIN TRANSGLYCOSYLASE F"/>
    <property type="match status" value="1"/>
</dbReference>
<feature type="signal peptide" evidence="2">
    <location>
        <begin position="1"/>
        <end position="17"/>
    </location>
</feature>
<evidence type="ECO:0000256" key="1">
    <source>
        <dbReference type="ARBA" id="ARBA00022729"/>
    </source>
</evidence>
<comment type="caution">
    <text evidence="4">The sequence shown here is derived from an EMBL/GenBank/DDBJ whole genome shotgun (WGS) entry which is preliminary data.</text>
</comment>
<dbReference type="PANTHER" id="PTHR35936:SF25">
    <property type="entry name" value="ABC TRANSPORTER SUBSTRATE-BINDING PROTEIN"/>
    <property type="match status" value="1"/>
</dbReference>
<evidence type="ECO:0000259" key="3">
    <source>
        <dbReference type="SMART" id="SM00062"/>
    </source>
</evidence>
<feature type="domain" description="Solute-binding protein family 3/N-terminal" evidence="3">
    <location>
        <begin position="25"/>
        <end position="262"/>
    </location>
</feature>
<evidence type="ECO:0000313" key="5">
    <source>
        <dbReference type="Proteomes" id="UP001180081"/>
    </source>
</evidence>
<evidence type="ECO:0000256" key="2">
    <source>
        <dbReference type="SAM" id="SignalP"/>
    </source>
</evidence>
<dbReference type="Proteomes" id="UP001180081">
    <property type="component" value="Unassembled WGS sequence"/>
</dbReference>
<sequence>MRLLPLILSLLAPAALAASPAGTETLRICDDGGGWPPYIWQDGSTADGTPILKGYSVDVLKRIADDAGLDFKIDMLPWERCQALLKRGMYELALGASLNPERERDYMLSHAYYQTTSVYFYSRQRYPKGLAVQQLPDLKKYRVCGLHGYNYETYGLGPKDVDRGTSQFPQLIAKLHAGHCDLFIEKREVMVGFSLTDAKMKRLLNDTRLASAPVPGVTATSFHMMLSRATPRSRALLTLLNAGIDAMAENGELAKLQKRYLP</sequence>